<evidence type="ECO:0000256" key="1">
    <source>
        <dbReference type="SAM" id="MobiDB-lite"/>
    </source>
</evidence>
<accession>A0A7S4IC89</accession>
<evidence type="ECO:0000313" key="2">
    <source>
        <dbReference type="EMBL" id="CAE2225147.1"/>
    </source>
</evidence>
<name>A0A7S4IC89_9EUKA</name>
<dbReference type="EMBL" id="HBKO01021743">
    <property type="protein sequence ID" value="CAE2225147.1"/>
    <property type="molecule type" value="Transcribed_RNA"/>
</dbReference>
<feature type="compositionally biased region" description="Basic and acidic residues" evidence="1">
    <location>
        <begin position="56"/>
        <end position="76"/>
    </location>
</feature>
<dbReference type="AlphaFoldDB" id="A0A7S4IC89"/>
<feature type="compositionally biased region" description="Polar residues" evidence="1">
    <location>
        <begin position="86"/>
        <end position="108"/>
    </location>
</feature>
<organism evidence="2">
    <name type="scientific">Prymnesium polylepis</name>
    <dbReference type="NCBI Taxonomy" id="72548"/>
    <lineage>
        <taxon>Eukaryota</taxon>
        <taxon>Haptista</taxon>
        <taxon>Haptophyta</taxon>
        <taxon>Prymnesiophyceae</taxon>
        <taxon>Prymnesiales</taxon>
        <taxon>Prymnesiaceae</taxon>
        <taxon>Prymnesium</taxon>
    </lineage>
</organism>
<protein>
    <submittedName>
        <fullName evidence="2">Uncharacterized protein</fullName>
    </submittedName>
</protein>
<feature type="region of interest" description="Disordered" evidence="1">
    <location>
        <begin position="50"/>
        <end position="108"/>
    </location>
</feature>
<sequence length="108" mass="11945">MTTRSTDESSPAPAAAHAWDLAVLVSRTKKRREDIEVEEATNGMQQVITGDAELTSWEKAKRPRPAEEEQTADSRGEMNGPKCRTEWSNESSLTSVPYGTSCSSRESR</sequence>
<proteinExistence type="predicted"/>
<gene>
    <name evidence="2" type="ORF">CPOL0286_LOCUS9821</name>
</gene>
<reference evidence="2" key="1">
    <citation type="submission" date="2021-01" db="EMBL/GenBank/DDBJ databases">
        <authorList>
            <person name="Corre E."/>
            <person name="Pelletier E."/>
            <person name="Niang G."/>
            <person name="Scheremetjew M."/>
            <person name="Finn R."/>
            <person name="Kale V."/>
            <person name="Holt S."/>
            <person name="Cochrane G."/>
            <person name="Meng A."/>
            <person name="Brown T."/>
            <person name="Cohen L."/>
        </authorList>
    </citation>
    <scope>NUCLEOTIDE SEQUENCE</scope>
    <source>
        <strain evidence="2">UIO037</strain>
    </source>
</reference>